<name>A0AAP2AH78_LELAM</name>
<dbReference type="EMBL" id="JAENMS010000013">
    <property type="protein sequence ID" value="MBL5936581.1"/>
    <property type="molecule type" value="Genomic_DNA"/>
</dbReference>
<protein>
    <recommendedName>
        <fullName evidence="4">EcsC family protein</fullName>
    </recommendedName>
</protein>
<feature type="compositionally biased region" description="Basic and acidic residues" evidence="1">
    <location>
        <begin position="1"/>
        <end position="17"/>
    </location>
</feature>
<sequence>MYHDAPPDEYDTHHDDALSEPSPDTPRGLQAVMGWLYDRAVSGIAGIESAATLAERYLDDAGGDAALAARNMIRWESIKAGSSGFLSGAGGLAALPLTLPLNITSVLFIQTRLVAALACLGGHRLSDERIRALCGLCLCGNAAKALLQDMVMKMAEQWTPVLTCRVAEKTLVLMLARTGMSTGGQLVRLLPLAGGVVSGTVDAVSTRTIGHLAFDTFLHTPAPGQP</sequence>
<evidence type="ECO:0000313" key="2">
    <source>
        <dbReference type="EMBL" id="MBL5936581.1"/>
    </source>
</evidence>
<dbReference type="AlphaFoldDB" id="A0AAP2AH78"/>
<comment type="caution">
    <text evidence="2">The sequence shown here is derived from an EMBL/GenBank/DDBJ whole genome shotgun (WGS) entry which is preliminary data.</text>
</comment>
<organism evidence="2 3">
    <name type="scientific">Lelliottia amnigena</name>
    <name type="common">Enterobacter amnigenus</name>
    <dbReference type="NCBI Taxonomy" id="61646"/>
    <lineage>
        <taxon>Bacteria</taxon>
        <taxon>Pseudomonadati</taxon>
        <taxon>Pseudomonadota</taxon>
        <taxon>Gammaproteobacteria</taxon>
        <taxon>Enterobacterales</taxon>
        <taxon>Enterobacteriaceae</taxon>
        <taxon>Lelliottia</taxon>
    </lineage>
</organism>
<reference evidence="2" key="1">
    <citation type="submission" date="2020-12" db="EMBL/GenBank/DDBJ databases">
        <title>Draft genome sequence of Enterobacter spp., Lelliottia spp. and Serratia spp. isolated from drinking water reservoirs and lakes.</title>
        <authorList>
            <person name="Reitter C."/>
            <person name="Neuhaus K."/>
            <person name="Huegler M."/>
        </authorList>
    </citation>
    <scope>NUCLEOTIDE SEQUENCE</scope>
    <source>
        <strain evidence="2">TZW15</strain>
    </source>
</reference>
<gene>
    <name evidence="2" type="ORF">I7V27_19265</name>
</gene>
<evidence type="ECO:0000313" key="3">
    <source>
        <dbReference type="Proteomes" id="UP000653275"/>
    </source>
</evidence>
<dbReference type="RefSeq" id="WP_202666354.1">
    <property type="nucleotide sequence ID" value="NZ_JAENMR010000014.1"/>
</dbReference>
<evidence type="ECO:0008006" key="4">
    <source>
        <dbReference type="Google" id="ProtNLM"/>
    </source>
</evidence>
<evidence type="ECO:0000256" key="1">
    <source>
        <dbReference type="SAM" id="MobiDB-lite"/>
    </source>
</evidence>
<feature type="region of interest" description="Disordered" evidence="1">
    <location>
        <begin position="1"/>
        <end position="25"/>
    </location>
</feature>
<proteinExistence type="predicted"/>
<accession>A0AAP2AH78</accession>
<dbReference type="Proteomes" id="UP000653275">
    <property type="component" value="Unassembled WGS sequence"/>
</dbReference>